<dbReference type="Pfam" id="PF11518">
    <property type="entry name" value="DUF3221"/>
    <property type="match status" value="1"/>
</dbReference>
<accession>A0ABV2G889</accession>
<evidence type="ECO:0000313" key="2">
    <source>
        <dbReference type="EMBL" id="MET3574457.1"/>
    </source>
</evidence>
<name>A0ABV2G889_9BACL</name>
<dbReference type="InterPro" id="IPR021598">
    <property type="entry name" value="DUF3221"/>
</dbReference>
<dbReference type="PROSITE" id="PS51257">
    <property type="entry name" value="PROKAR_LIPOPROTEIN"/>
    <property type="match status" value="1"/>
</dbReference>
<dbReference type="Proteomes" id="UP001549099">
    <property type="component" value="Unassembled WGS sequence"/>
</dbReference>
<sequence length="120" mass="13065">MKRLMGVMLGLAVFVAGCGQAEEDPIADEMVIDGTVLEVEVGRVLVAENIDPETYGKIRGKDWQEMSEEGIMLIFIGFEEADRLKPGDRVKAQIEGGVDESYPAQAEASEIEVVGGFEDE</sequence>
<evidence type="ECO:0008006" key="4">
    <source>
        <dbReference type="Google" id="ProtNLM"/>
    </source>
</evidence>
<gene>
    <name evidence="2" type="ORF">ABID49_000333</name>
</gene>
<dbReference type="RefSeq" id="WP_354194636.1">
    <property type="nucleotide sequence ID" value="NZ_JBEPLW010000001.1"/>
</dbReference>
<evidence type="ECO:0000313" key="3">
    <source>
        <dbReference type="Proteomes" id="UP001549099"/>
    </source>
</evidence>
<feature type="chain" id="PRO_5045846816" description="DUF3221 domain-containing protein" evidence="1">
    <location>
        <begin position="22"/>
        <end position="120"/>
    </location>
</feature>
<comment type="caution">
    <text evidence="2">The sequence shown here is derived from an EMBL/GenBank/DDBJ whole genome shotgun (WGS) entry which is preliminary data.</text>
</comment>
<feature type="signal peptide" evidence="1">
    <location>
        <begin position="1"/>
        <end position="21"/>
    </location>
</feature>
<dbReference type="EMBL" id="JBEPLW010000001">
    <property type="protein sequence ID" value="MET3574457.1"/>
    <property type="molecule type" value="Genomic_DNA"/>
</dbReference>
<evidence type="ECO:0000256" key="1">
    <source>
        <dbReference type="SAM" id="SignalP"/>
    </source>
</evidence>
<keyword evidence="1" id="KW-0732">Signal</keyword>
<reference evidence="2 3" key="1">
    <citation type="submission" date="2024-06" db="EMBL/GenBank/DDBJ databases">
        <title>Genomic Encyclopedia of Type Strains, Phase IV (KMG-IV): sequencing the most valuable type-strain genomes for metagenomic binning, comparative biology and taxonomic classification.</title>
        <authorList>
            <person name="Goeker M."/>
        </authorList>
    </citation>
    <scope>NUCLEOTIDE SEQUENCE [LARGE SCALE GENOMIC DNA]</scope>
    <source>
        <strain evidence="2 3">DSM 26128</strain>
    </source>
</reference>
<organism evidence="2 3">
    <name type="scientific">Bhargavaea ullalensis</name>
    <dbReference type="NCBI Taxonomy" id="1265685"/>
    <lineage>
        <taxon>Bacteria</taxon>
        <taxon>Bacillati</taxon>
        <taxon>Bacillota</taxon>
        <taxon>Bacilli</taxon>
        <taxon>Bacillales</taxon>
        <taxon>Caryophanaceae</taxon>
        <taxon>Bhargavaea</taxon>
    </lineage>
</organism>
<keyword evidence="3" id="KW-1185">Reference proteome</keyword>
<protein>
    <recommendedName>
        <fullName evidence="4">DUF3221 domain-containing protein</fullName>
    </recommendedName>
</protein>
<proteinExistence type="predicted"/>